<name>A0A1M6IIH8_9FIRM</name>
<dbReference type="AlphaFoldDB" id="A0A1M6IIH8"/>
<keyword evidence="2" id="KW-1185">Reference proteome</keyword>
<accession>A0A1M6IIH8</accession>
<gene>
    <name evidence="1" type="ORF">SAMN02745975_01874</name>
</gene>
<proteinExistence type="predicted"/>
<evidence type="ECO:0000313" key="2">
    <source>
        <dbReference type="Proteomes" id="UP000184536"/>
    </source>
</evidence>
<dbReference type="RefSeq" id="WP_190014362.1">
    <property type="nucleotide sequence ID" value="NZ_FQZV01000021.1"/>
</dbReference>
<sequence length="56" mass="6232">MKTPNNHDTDVNGYLSELIRSDKKHAATKGLNLVNNRARFCSECVNDAAEKLDITV</sequence>
<protein>
    <submittedName>
        <fullName evidence="1">Uncharacterized protein</fullName>
    </submittedName>
</protein>
<dbReference type="EMBL" id="FQZV01000021">
    <property type="protein sequence ID" value="SHJ34235.1"/>
    <property type="molecule type" value="Genomic_DNA"/>
</dbReference>
<dbReference type="STRING" id="1121919.SAMN02745975_01874"/>
<reference evidence="2" key="1">
    <citation type="submission" date="2016-11" db="EMBL/GenBank/DDBJ databases">
        <authorList>
            <person name="Varghese N."/>
            <person name="Submissions S."/>
        </authorList>
    </citation>
    <scope>NUCLEOTIDE SEQUENCE [LARGE SCALE GENOMIC DNA]</scope>
    <source>
        <strain evidence="2">DSM 17957</strain>
    </source>
</reference>
<organism evidence="1 2">
    <name type="scientific">Geosporobacter subterraneus DSM 17957</name>
    <dbReference type="NCBI Taxonomy" id="1121919"/>
    <lineage>
        <taxon>Bacteria</taxon>
        <taxon>Bacillati</taxon>
        <taxon>Bacillota</taxon>
        <taxon>Clostridia</taxon>
        <taxon>Peptostreptococcales</taxon>
        <taxon>Thermotaleaceae</taxon>
        <taxon>Geosporobacter</taxon>
    </lineage>
</organism>
<dbReference type="Proteomes" id="UP000184536">
    <property type="component" value="Unassembled WGS sequence"/>
</dbReference>
<evidence type="ECO:0000313" key="1">
    <source>
        <dbReference type="EMBL" id="SHJ34235.1"/>
    </source>
</evidence>